<protein>
    <submittedName>
        <fullName evidence="5">Signal recognition particle</fullName>
    </submittedName>
</protein>
<dbReference type="SUPFAM" id="SSF69695">
    <property type="entry name" value="SRP19"/>
    <property type="match status" value="1"/>
</dbReference>
<accession>A0A2Z2MFL0</accession>
<dbReference type="Gene3D" id="3.30.56.30">
    <property type="entry name" value="Signal recognition particle, SRP19-like subunit"/>
    <property type="match status" value="1"/>
</dbReference>
<dbReference type="InterPro" id="IPR036521">
    <property type="entry name" value="SRP19-like_sf"/>
</dbReference>
<evidence type="ECO:0000313" key="5">
    <source>
        <dbReference type="EMBL" id="ASJ00768.1"/>
    </source>
</evidence>
<evidence type="ECO:0000256" key="3">
    <source>
        <dbReference type="ARBA" id="ARBA00023274"/>
    </source>
</evidence>
<dbReference type="EMBL" id="CP014855">
    <property type="protein sequence ID" value="ASJ00768.1"/>
    <property type="molecule type" value="Genomic_DNA"/>
</dbReference>
<feature type="compositionally biased region" description="Basic and acidic residues" evidence="4">
    <location>
        <begin position="91"/>
        <end position="103"/>
    </location>
</feature>
<evidence type="ECO:0000313" key="6">
    <source>
        <dbReference type="Proteomes" id="UP000250134"/>
    </source>
</evidence>
<evidence type="ECO:0000256" key="4">
    <source>
        <dbReference type="SAM" id="MobiDB-lite"/>
    </source>
</evidence>
<dbReference type="KEGG" id="tgg:A3K92_04365"/>
<organism evidence="5 6">
    <name type="scientific">Thermococcus gorgonarius</name>
    <dbReference type="NCBI Taxonomy" id="71997"/>
    <lineage>
        <taxon>Archaea</taxon>
        <taxon>Methanobacteriati</taxon>
        <taxon>Methanobacteriota</taxon>
        <taxon>Thermococci</taxon>
        <taxon>Thermococcales</taxon>
        <taxon>Thermococcaceae</taxon>
        <taxon>Thermococcus</taxon>
    </lineage>
</organism>
<dbReference type="Proteomes" id="UP000250134">
    <property type="component" value="Chromosome"/>
</dbReference>
<dbReference type="GO" id="GO:0008312">
    <property type="term" value="F:7S RNA binding"/>
    <property type="evidence" value="ECO:0007669"/>
    <property type="project" value="InterPro"/>
</dbReference>
<dbReference type="NCBIfam" id="NF002993">
    <property type="entry name" value="PRK03745.1"/>
    <property type="match status" value="1"/>
</dbReference>
<dbReference type="GO" id="GO:0006614">
    <property type="term" value="P:SRP-dependent cotranslational protein targeting to membrane"/>
    <property type="evidence" value="ECO:0007669"/>
    <property type="project" value="InterPro"/>
</dbReference>
<keyword evidence="6" id="KW-1185">Reference proteome</keyword>
<dbReference type="AlphaFoldDB" id="A0A2Z2MFL0"/>
<dbReference type="GeneID" id="33331757"/>
<dbReference type="GO" id="GO:0048500">
    <property type="term" value="C:signal recognition particle"/>
    <property type="evidence" value="ECO:0007669"/>
    <property type="project" value="InterPro"/>
</dbReference>
<keyword evidence="2" id="KW-0733">Signal recognition particle</keyword>
<evidence type="ECO:0000256" key="2">
    <source>
        <dbReference type="ARBA" id="ARBA00023135"/>
    </source>
</evidence>
<name>A0A2Z2MFL0_THEGO</name>
<keyword evidence="1" id="KW-0963">Cytoplasm</keyword>
<dbReference type="RefSeq" id="WP_088885106.1">
    <property type="nucleotide sequence ID" value="NZ_CP014855.1"/>
</dbReference>
<proteinExistence type="predicted"/>
<reference evidence="5 6" key="1">
    <citation type="submission" date="2016-03" db="EMBL/GenBank/DDBJ databases">
        <title>Complete genome sequence of Thermococcus gorgonarius.</title>
        <authorList>
            <person name="Oger P.M."/>
        </authorList>
    </citation>
    <scope>NUCLEOTIDE SEQUENCE [LARGE SCALE GENOMIC DNA]</scope>
    <source>
        <strain evidence="5 6">W-12</strain>
    </source>
</reference>
<dbReference type="Pfam" id="PF01922">
    <property type="entry name" value="SRP19"/>
    <property type="match status" value="1"/>
</dbReference>
<keyword evidence="3" id="KW-0687">Ribonucleoprotein</keyword>
<dbReference type="InterPro" id="IPR002778">
    <property type="entry name" value="Signal_recog_particle_SRP19"/>
</dbReference>
<feature type="region of interest" description="Disordered" evidence="4">
    <location>
        <begin position="88"/>
        <end position="110"/>
    </location>
</feature>
<sequence length="110" mass="12829">MPRFVVWPSELDGRLSRKYGRLVPKNMAVDSPSFSEVEDALLAIGVKIIEKDHTKLNPRLSGLDEELRTRGFFVVESPHGKAKTLKMVTQKIRELRKRSEDRRKSKRRKR</sequence>
<dbReference type="OrthoDB" id="56356at2157"/>
<gene>
    <name evidence="5" type="ORF">A3K92_04365</name>
</gene>
<evidence type="ECO:0000256" key="1">
    <source>
        <dbReference type="ARBA" id="ARBA00022490"/>
    </source>
</evidence>